<evidence type="ECO:0000313" key="1">
    <source>
        <dbReference type="EMBL" id="GMM52104.1"/>
    </source>
</evidence>
<organism evidence="1 2">
    <name type="scientific">Starmerella bacillaris</name>
    <name type="common">Yeast</name>
    <name type="synonym">Candida zemplinina</name>
    <dbReference type="NCBI Taxonomy" id="1247836"/>
    <lineage>
        <taxon>Eukaryota</taxon>
        <taxon>Fungi</taxon>
        <taxon>Dikarya</taxon>
        <taxon>Ascomycota</taxon>
        <taxon>Saccharomycotina</taxon>
        <taxon>Dipodascomycetes</taxon>
        <taxon>Dipodascales</taxon>
        <taxon>Trichomonascaceae</taxon>
        <taxon>Starmerella</taxon>
    </lineage>
</organism>
<dbReference type="Proteomes" id="UP001362899">
    <property type="component" value="Unassembled WGS sequence"/>
</dbReference>
<comment type="caution">
    <text evidence="1">The sequence shown here is derived from an EMBL/GenBank/DDBJ whole genome shotgun (WGS) entry which is preliminary data.</text>
</comment>
<name>A0AAV5RKP4_STABA</name>
<protein>
    <submittedName>
        <fullName evidence="1">Uncharacterized protein</fullName>
    </submittedName>
</protein>
<evidence type="ECO:0000313" key="2">
    <source>
        <dbReference type="Proteomes" id="UP001362899"/>
    </source>
</evidence>
<proteinExistence type="predicted"/>
<reference evidence="1 2" key="1">
    <citation type="journal article" date="2023" name="Elife">
        <title>Identification of key yeast species and microbe-microbe interactions impacting larval growth of Drosophila in the wild.</title>
        <authorList>
            <person name="Mure A."/>
            <person name="Sugiura Y."/>
            <person name="Maeda R."/>
            <person name="Honda K."/>
            <person name="Sakurai N."/>
            <person name="Takahashi Y."/>
            <person name="Watada M."/>
            <person name="Katoh T."/>
            <person name="Gotoh A."/>
            <person name="Gotoh Y."/>
            <person name="Taniguchi I."/>
            <person name="Nakamura K."/>
            <person name="Hayashi T."/>
            <person name="Katayama T."/>
            <person name="Uemura T."/>
            <person name="Hattori Y."/>
        </authorList>
    </citation>
    <scope>NUCLEOTIDE SEQUENCE [LARGE SCALE GENOMIC DNA]</scope>
    <source>
        <strain evidence="1 2">SB-73</strain>
    </source>
</reference>
<gene>
    <name evidence="1" type="ORF">DASB73_030670</name>
</gene>
<accession>A0AAV5RKP4</accession>
<sequence length="161" mass="18578">MDVLIDLMKELSSVLRTRIELGVQTEQLAKEVLSLPKLPTLTADDLHNQQGSELLKVLQQKLNEQQLTHEEEEGYMHLQQILEAVALVRAGLCEFVNMEEQRALVHQEAYETELSNVKDYYAELQQRKQDVLMKCSQKLQTLESMANDERLDLEGKKKDVL</sequence>
<dbReference type="AlphaFoldDB" id="A0AAV5RKP4"/>
<dbReference type="EMBL" id="BTGC01000008">
    <property type="protein sequence ID" value="GMM52104.1"/>
    <property type="molecule type" value="Genomic_DNA"/>
</dbReference>
<keyword evidence="2" id="KW-1185">Reference proteome</keyword>